<dbReference type="EMBL" id="VORY01000005">
    <property type="protein sequence ID" value="TXD94367.1"/>
    <property type="molecule type" value="Genomic_DNA"/>
</dbReference>
<dbReference type="InterPro" id="IPR010662">
    <property type="entry name" value="RBBP9/YdeN"/>
</dbReference>
<evidence type="ECO:0000313" key="1">
    <source>
        <dbReference type="EMBL" id="TXD94367.1"/>
    </source>
</evidence>
<name>A0A5C6ZVJ8_9FLAO</name>
<keyword evidence="2" id="KW-1185">Reference proteome</keyword>
<organism evidence="1 2">
    <name type="scientific">Gillisia hiemivivida</name>
    <dbReference type="NCBI Taxonomy" id="291190"/>
    <lineage>
        <taxon>Bacteria</taxon>
        <taxon>Pseudomonadati</taxon>
        <taxon>Bacteroidota</taxon>
        <taxon>Flavobacteriia</taxon>
        <taxon>Flavobacteriales</taxon>
        <taxon>Flavobacteriaceae</taxon>
        <taxon>Gillisia</taxon>
    </lineage>
</organism>
<dbReference type="Proteomes" id="UP000321367">
    <property type="component" value="Unassembled WGS sequence"/>
</dbReference>
<dbReference type="RefSeq" id="WP_146931362.1">
    <property type="nucleotide sequence ID" value="NZ_CBCSHZ010000007.1"/>
</dbReference>
<dbReference type="Gene3D" id="3.40.50.1820">
    <property type="entry name" value="alpha/beta hydrolase"/>
    <property type="match status" value="1"/>
</dbReference>
<evidence type="ECO:0000313" key="2">
    <source>
        <dbReference type="Proteomes" id="UP000321367"/>
    </source>
</evidence>
<keyword evidence="1" id="KW-0378">Hydrolase</keyword>
<dbReference type="Pfam" id="PF06821">
    <property type="entry name" value="Ser_hydrolase"/>
    <property type="match status" value="1"/>
</dbReference>
<proteinExistence type="predicted"/>
<dbReference type="SUPFAM" id="SSF53474">
    <property type="entry name" value="alpha/beta-Hydrolases"/>
    <property type="match status" value="1"/>
</dbReference>
<gene>
    <name evidence="1" type="ORF">ES724_06895</name>
</gene>
<dbReference type="OrthoDB" id="9804993at2"/>
<dbReference type="GO" id="GO:0016787">
    <property type="term" value="F:hydrolase activity"/>
    <property type="evidence" value="ECO:0007669"/>
    <property type="project" value="UniProtKB-KW"/>
</dbReference>
<dbReference type="InterPro" id="IPR029058">
    <property type="entry name" value="AB_hydrolase_fold"/>
</dbReference>
<comment type="caution">
    <text evidence="1">The sequence shown here is derived from an EMBL/GenBank/DDBJ whole genome shotgun (WGS) entry which is preliminary data.</text>
</comment>
<dbReference type="AlphaFoldDB" id="A0A5C6ZVJ8"/>
<accession>A0A5C6ZVJ8</accession>
<protein>
    <submittedName>
        <fullName evidence="1">Alpha/beta hydrolase</fullName>
    </submittedName>
</protein>
<sequence>MTLNNALRKYTEKYQFLNVPGIGDSGENHWHTQWENLFPEIKRVVQKDWENPDREAWVKNLESYIQKYSEKPIILISHSLGGGAVIHADHLNKLNGVKGVFMVALPDIERDDFPKECSGFVPMPKSKLFIPGIMVSSENDEWCAIEVAEKWSDRLAIPLINIGKKNHICGAEEFEIWEEGKELLVNFLDSLND</sequence>
<reference evidence="1 2" key="1">
    <citation type="submission" date="2019-08" db="EMBL/GenBank/DDBJ databases">
        <title>Genome sequence of Gillisia hiemivivida IC154 (type strain).</title>
        <authorList>
            <person name="Bowman J.P."/>
        </authorList>
    </citation>
    <scope>NUCLEOTIDE SEQUENCE [LARGE SCALE GENOMIC DNA]</scope>
    <source>
        <strain evidence="1 2">IC154</strain>
    </source>
</reference>